<proteinExistence type="inferred from homology"/>
<evidence type="ECO:0000313" key="2">
    <source>
        <dbReference type="EMBL" id="MFC4606050.1"/>
    </source>
</evidence>
<comment type="similarity">
    <text evidence="1">Belongs to the vitamin uptake transporter (VUT/ECF) (TC 2.A.88) family. Q precursor transporter subfamily.</text>
</comment>
<evidence type="ECO:0000313" key="3">
    <source>
        <dbReference type="Proteomes" id="UP001595914"/>
    </source>
</evidence>
<keyword evidence="1" id="KW-0813">Transport</keyword>
<accession>A0ABV9FZ77</accession>
<feature type="transmembrane region" description="Helical" evidence="1">
    <location>
        <begin position="63"/>
        <end position="85"/>
    </location>
</feature>
<organism evidence="2 3">
    <name type="scientific">Rhodococcus kronopolitis</name>
    <dbReference type="NCBI Taxonomy" id="1460226"/>
    <lineage>
        <taxon>Bacteria</taxon>
        <taxon>Bacillati</taxon>
        <taxon>Actinomycetota</taxon>
        <taxon>Actinomycetes</taxon>
        <taxon>Mycobacteriales</taxon>
        <taxon>Nocardiaceae</taxon>
        <taxon>Rhodococcus</taxon>
    </lineage>
</organism>
<feature type="transmembrane region" description="Helical" evidence="1">
    <location>
        <begin position="206"/>
        <end position="229"/>
    </location>
</feature>
<evidence type="ECO:0000256" key="1">
    <source>
        <dbReference type="HAMAP-Rule" id="MF_02088"/>
    </source>
</evidence>
<dbReference type="EMBL" id="JBHSFO010000015">
    <property type="protein sequence ID" value="MFC4606050.1"/>
    <property type="molecule type" value="Genomic_DNA"/>
</dbReference>
<keyword evidence="1" id="KW-1133">Transmembrane helix</keyword>
<dbReference type="Pfam" id="PF02592">
    <property type="entry name" value="Vut_1"/>
    <property type="match status" value="1"/>
</dbReference>
<reference evidence="3" key="1">
    <citation type="journal article" date="2019" name="Int. J. Syst. Evol. Microbiol.">
        <title>The Global Catalogue of Microorganisms (GCM) 10K type strain sequencing project: providing services to taxonomists for standard genome sequencing and annotation.</title>
        <authorList>
            <consortium name="The Broad Institute Genomics Platform"/>
            <consortium name="The Broad Institute Genome Sequencing Center for Infectious Disease"/>
            <person name="Wu L."/>
            <person name="Ma J."/>
        </authorList>
    </citation>
    <scope>NUCLEOTIDE SEQUENCE [LARGE SCALE GENOMIC DNA]</scope>
    <source>
        <strain evidence="3">CCUG 54520</strain>
    </source>
</reference>
<name>A0ABV9FZ77_9NOCA</name>
<comment type="function">
    <text evidence="1">Involved in the import of queuosine (Q) precursors, required for Q precursor salvage.</text>
</comment>
<dbReference type="NCBIfam" id="TIGR00697">
    <property type="entry name" value="queuosine precursor transporter"/>
    <property type="match status" value="1"/>
</dbReference>
<comment type="caution">
    <text evidence="2">The sequence shown here is derived from an EMBL/GenBank/DDBJ whole genome shotgun (WGS) entry which is preliminary data.</text>
</comment>
<keyword evidence="1" id="KW-1003">Cell membrane</keyword>
<keyword evidence="1" id="KW-0812">Transmembrane</keyword>
<sequence>MSEPAQTAPEAPPVAATFAHVSRGYYPTIVALFTAVLLISNICATKGVAFFAGSELSLGPLQILPIITDGGFFLFPLAYVLGDVLSEVYGFKATRRAIYLGFGALILAAGCFWLLLALPSADFYEHQAALESVVGVYPRLLLAGLSGYLVGQLLNSLVMVAIKERTKEKHLWARLIGSTVVGEFADTLIFCSIAAGAIGITTGGDFVNYLIVGVVWKILVEILVMPITYRVIAYIKKREPTYVLAA</sequence>
<dbReference type="InterPro" id="IPR003744">
    <property type="entry name" value="YhhQ"/>
</dbReference>
<comment type="subcellular location">
    <subcellularLocation>
        <location evidence="1">Cell membrane</location>
        <topology evidence="1">Multi-pass membrane protein</topology>
    </subcellularLocation>
</comment>
<dbReference type="Proteomes" id="UP001595914">
    <property type="component" value="Unassembled WGS sequence"/>
</dbReference>
<feature type="transmembrane region" description="Helical" evidence="1">
    <location>
        <begin position="136"/>
        <end position="160"/>
    </location>
</feature>
<keyword evidence="3" id="KW-1185">Reference proteome</keyword>
<feature type="transmembrane region" description="Helical" evidence="1">
    <location>
        <begin position="97"/>
        <end position="116"/>
    </location>
</feature>
<dbReference type="PANTHER" id="PTHR34300:SF2">
    <property type="entry name" value="QUEUOSINE PRECURSOR TRANSPORTER-RELATED"/>
    <property type="match status" value="1"/>
</dbReference>
<feature type="transmembrane region" description="Helical" evidence="1">
    <location>
        <begin position="172"/>
        <end position="200"/>
    </location>
</feature>
<dbReference type="HAMAP" id="MF_02088">
    <property type="entry name" value="Q_prec_transport"/>
    <property type="match status" value="1"/>
</dbReference>
<gene>
    <name evidence="2" type="ORF">ACFO6S_20315</name>
</gene>
<feature type="transmembrane region" description="Helical" evidence="1">
    <location>
        <begin position="29"/>
        <end position="51"/>
    </location>
</feature>
<dbReference type="PANTHER" id="PTHR34300">
    <property type="entry name" value="QUEUOSINE PRECURSOR TRANSPORTER-RELATED"/>
    <property type="match status" value="1"/>
</dbReference>
<keyword evidence="1" id="KW-0472">Membrane</keyword>
<dbReference type="RefSeq" id="WP_378419955.1">
    <property type="nucleotide sequence ID" value="NZ_JBHSFO010000015.1"/>
</dbReference>
<protein>
    <recommendedName>
        <fullName evidence="1">Probable queuosine precursor transporter</fullName>
        <shortName evidence="1">Q precursor transporter</shortName>
    </recommendedName>
</protein>